<evidence type="ECO:0000313" key="13">
    <source>
        <dbReference type="EMBL" id="SVB47742.1"/>
    </source>
</evidence>
<evidence type="ECO:0000256" key="7">
    <source>
        <dbReference type="ARBA" id="ARBA00022801"/>
    </source>
</evidence>
<evidence type="ECO:0000256" key="10">
    <source>
        <dbReference type="ARBA" id="ARBA00035861"/>
    </source>
</evidence>
<dbReference type="EC" id="3.6.1.55" evidence="11"/>
<evidence type="ECO:0000256" key="9">
    <source>
        <dbReference type="ARBA" id="ARBA00023204"/>
    </source>
</evidence>
<dbReference type="GO" id="GO:0006281">
    <property type="term" value="P:DNA repair"/>
    <property type="evidence" value="ECO:0007669"/>
    <property type="project" value="UniProtKB-KW"/>
</dbReference>
<proteinExistence type="inferred from homology"/>
<comment type="similarity">
    <text evidence="2">Belongs to the Nudix hydrolase family.</text>
</comment>
<dbReference type="Pfam" id="PF00293">
    <property type="entry name" value="NUDIX"/>
    <property type="match status" value="1"/>
</dbReference>
<keyword evidence="8" id="KW-0460">Magnesium</keyword>
<comment type="catalytic activity">
    <reaction evidence="10">
        <text>8-oxo-dGTP + H2O = 8-oxo-dGMP + diphosphate + H(+)</text>
        <dbReference type="Rhea" id="RHEA:31575"/>
        <dbReference type="ChEBI" id="CHEBI:15377"/>
        <dbReference type="ChEBI" id="CHEBI:15378"/>
        <dbReference type="ChEBI" id="CHEBI:33019"/>
        <dbReference type="ChEBI" id="CHEBI:63224"/>
        <dbReference type="ChEBI" id="CHEBI:77896"/>
        <dbReference type="EC" id="3.6.1.55"/>
    </reaction>
</comment>
<evidence type="ECO:0000256" key="3">
    <source>
        <dbReference type="ARBA" id="ARBA00022457"/>
    </source>
</evidence>
<evidence type="ECO:0000256" key="1">
    <source>
        <dbReference type="ARBA" id="ARBA00001946"/>
    </source>
</evidence>
<dbReference type="PANTHER" id="PTHR47707">
    <property type="entry name" value="8-OXO-DGTP DIPHOSPHATASE"/>
    <property type="match status" value="1"/>
</dbReference>
<keyword evidence="9" id="KW-0234">DNA repair</keyword>
<feature type="non-terminal residue" evidence="13">
    <location>
        <position position="105"/>
    </location>
</feature>
<accession>A0A382EBK8</accession>
<evidence type="ECO:0000256" key="2">
    <source>
        <dbReference type="ARBA" id="ARBA00005582"/>
    </source>
</evidence>
<dbReference type="EMBL" id="UINC01043553">
    <property type="protein sequence ID" value="SVB47742.1"/>
    <property type="molecule type" value="Genomic_DNA"/>
</dbReference>
<dbReference type="Gene3D" id="3.90.79.10">
    <property type="entry name" value="Nucleoside Triphosphate Pyrophosphohydrolase"/>
    <property type="match status" value="1"/>
</dbReference>
<feature type="domain" description="Nudix hydrolase" evidence="12">
    <location>
        <begin position="2"/>
        <end position="105"/>
    </location>
</feature>
<keyword evidence="3" id="KW-0515">Mutator protein</keyword>
<dbReference type="GO" id="GO:0035539">
    <property type="term" value="F:8-oxo-7,8-dihydrodeoxyguanosine triphosphate pyrophosphatase activity"/>
    <property type="evidence" value="ECO:0007669"/>
    <property type="project" value="UniProtKB-EC"/>
</dbReference>
<dbReference type="PANTHER" id="PTHR47707:SF1">
    <property type="entry name" value="NUDIX HYDROLASE FAMILY PROTEIN"/>
    <property type="match status" value="1"/>
</dbReference>
<dbReference type="GO" id="GO:0044716">
    <property type="term" value="F:8-oxo-GDP phosphatase activity"/>
    <property type="evidence" value="ECO:0007669"/>
    <property type="project" value="TreeGrafter"/>
</dbReference>
<reference evidence="13" key="1">
    <citation type="submission" date="2018-05" db="EMBL/GenBank/DDBJ databases">
        <authorList>
            <person name="Lanie J.A."/>
            <person name="Ng W.-L."/>
            <person name="Kazmierczak K.M."/>
            <person name="Andrzejewski T.M."/>
            <person name="Davidsen T.M."/>
            <person name="Wayne K.J."/>
            <person name="Tettelin H."/>
            <person name="Glass J.I."/>
            <person name="Rusch D."/>
            <person name="Podicherti R."/>
            <person name="Tsui H.-C.T."/>
            <person name="Winkler M.E."/>
        </authorList>
    </citation>
    <scope>NUCLEOTIDE SEQUENCE</scope>
</reference>
<dbReference type="InterPro" id="IPR020476">
    <property type="entry name" value="Nudix_hydrolase"/>
</dbReference>
<evidence type="ECO:0000256" key="6">
    <source>
        <dbReference type="ARBA" id="ARBA00022763"/>
    </source>
</evidence>
<name>A0A382EBK8_9ZZZZ</name>
<keyword evidence="5" id="KW-0479">Metal-binding</keyword>
<keyword evidence="7" id="KW-0378">Hydrolase</keyword>
<dbReference type="SUPFAM" id="SSF55811">
    <property type="entry name" value="Nudix"/>
    <property type="match status" value="1"/>
</dbReference>
<comment type="cofactor">
    <cofactor evidence="1">
        <name>Mg(2+)</name>
        <dbReference type="ChEBI" id="CHEBI:18420"/>
    </cofactor>
</comment>
<dbReference type="GO" id="GO:0006260">
    <property type="term" value="P:DNA replication"/>
    <property type="evidence" value="ECO:0007669"/>
    <property type="project" value="UniProtKB-KW"/>
</dbReference>
<evidence type="ECO:0000256" key="5">
    <source>
        <dbReference type="ARBA" id="ARBA00022723"/>
    </source>
</evidence>
<organism evidence="13">
    <name type="scientific">marine metagenome</name>
    <dbReference type="NCBI Taxonomy" id="408172"/>
    <lineage>
        <taxon>unclassified sequences</taxon>
        <taxon>metagenomes</taxon>
        <taxon>ecological metagenomes</taxon>
    </lineage>
</organism>
<evidence type="ECO:0000256" key="11">
    <source>
        <dbReference type="ARBA" id="ARBA00038905"/>
    </source>
</evidence>
<dbReference type="InterPro" id="IPR000086">
    <property type="entry name" value="NUDIX_hydrolase_dom"/>
</dbReference>
<dbReference type="PROSITE" id="PS51462">
    <property type="entry name" value="NUDIX"/>
    <property type="match status" value="1"/>
</dbReference>
<dbReference type="InterPro" id="IPR015797">
    <property type="entry name" value="NUDIX_hydrolase-like_dom_sf"/>
</dbReference>
<protein>
    <recommendedName>
        <fullName evidence="11">8-oxo-dGTP diphosphatase</fullName>
        <ecNumber evidence="11">3.6.1.55</ecNumber>
    </recommendedName>
</protein>
<gene>
    <name evidence="13" type="ORF">METZ01_LOCUS200596</name>
</gene>
<keyword evidence="4" id="KW-0235">DNA replication</keyword>
<dbReference type="AlphaFoldDB" id="A0A382EBK8"/>
<evidence type="ECO:0000259" key="12">
    <source>
        <dbReference type="PROSITE" id="PS51462"/>
    </source>
</evidence>
<dbReference type="PRINTS" id="PR00502">
    <property type="entry name" value="NUDIXFAMILY"/>
</dbReference>
<evidence type="ECO:0000256" key="8">
    <source>
        <dbReference type="ARBA" id="ARBA00022842"/>
    </source>
</evidence>
<evidence type="ECO:0000256" key="4">
    <source>
        <dbReference type="ARBA" id="ARBA00022705"/>
    </source>
</evidence>
<keyword evidence="6" id="KW-0227">DNA damage</keyword>
<sequence>MPRKIFVVAAVIERDGSYLICQRPLRKRYGGLWEFPGGKLLDGENTVEAATRELAEELSIEVQSVREPLLSLEDPGSNFLIMFCSVEAVGEPTANEHLDVRWVEP</sequence>
<dbReference type="GO" id="GO:0008413">
    <property type="term" value="F:8-oxo-7,8-dihydroguanosine triphosphate pyrophosphatase activity"/>
    <property type="evidence" value="ECO:0007669"/>
    <property type="project" value="TreeGrafter"/>
</dbReference>
<dbReference type="GO" id="GO:0046872">
    <property type="term" value="F:metal ion binding"/>
    <property type="evidence" value="ECO:0007669"/>
    <property type="project" value="UniProtKB-KW"/>
</dbReference>
<dbReference type="InterPro" id="IPR047127">
    <property type="entry name" value="MutT-like"/>
</dbReference>
<dbReference type="GO" id="GO:0044715">
    <property type="term" value="F:8-oxo-dGDP phosphatase activity"/>
    <property type="evidence" value="ECO:0007669"/>
    <property type="project" value="TreeGrafter"/>
</dbReference>